<feature type="non-terminal residue" evidence="1">
    <location>
        <position position="81"/>
    </location>
</feature>
<proteinExistence type="predicted"/>
<organism evidence="1 2">
    <name type="scientific">Vibrio parahaemolyticus</name>
    <dbReference type="NCBI Taxonomy" id="670"/>
    <lineage>
        <taxon>Bacteria</taxon>
        <taxon>Pseudomonadati</taxon>
        <taxon>Pseudomonadota</taxon>
        <taxon>Gammaproteobacteria</taxon>
        <taxon>Vibrionales</taxon>
        <taxon>Vibrionaceae</taxon>
        <taxon>Vibrio</taxon>
    </lineage>
</organism>
<dbReference type="InterPro" id="IPR031025">
    <property type="entry name" value="LruC_dom"/>
</dbReference>
<accession>A0A7Y0S511</accession>
<sequence>EVEDYPITITGNGYSVEYFPSAEDYATVAYEDNWPYTADYDMNDVVVKFRITETSLAGHVENIQITGDLAAYGASYKNGFA</sequence>
<name>A0A7Y0S511_VIBPH</name>
<dbReference type="EMBL" id="JABCLD010001202">
    <property type="protein sequence ID" value="NMU26499.1"/>
    <property type="molecule type" value="Genomic_DNA"/>
</dbReference>
<evidence type="ECO:0000313" key="1">
    <source>
        <dbReference type="EMBL" id="NMU26499.1"/>
    </source>
</evidence>
<evidence type="ECO:0000313" key="2">
    <source>
        <dbReference type="Proteomes" id="UP000555836"/>
    </source>
</evidence>
<feature type="non-terminal residue" evidence="1">
    <location>
        <position position="1"/>
    </location>
</feature>
<protein>
    <submittedName>
        <fullName evidence="1">LruC domain-containing protein</fullName>
    </submittedName>
</protein>
<gene>
    <name evidence="1" type="ORF">HKB21_12790</name>
</gene>
<dbReference type="Proteomes" id="UP000555836">
    <property type="component" value="Unassembled WGS sequence"/>
</dbReference>
<dbReference type="NCBIfam" id="TIGR04456">
    <property type="entry name" value="LruC_dom"/>
    <property type="match status" value="1"/>
</dbReference>
<comment type="caution">
    <text evidence="1">The sequence shown here is derived from an EMBL/GenBank/DDBJ whole genome shotgun (WGS) entry which is preliminary data.</text>
</comment>
<reference evidence="1 2" key="1">
    <citation type="submission" date="2020-04" db="EMBL/GenBank/DDBJ databases">
        <title>Whole-genome sequencing of Vibrio spp. from China reveals different genetic environments of blaCTX-M-14 among diverse lineages.</title>
        <authorList>
            <person name="Zheng Z."/>
            <person name="Ye L."/>
            <person name="Chen S."/>
        </authorList>
    </citation>
    <scope>NUCLEOTIDE SEQUENCE [LARGE SCALE GENOMIC DNA]</scope>
    <source>
        <strain evidence="1 2">Vb0574</strain>
    </source>
</reference>
<dbReference type="AlphaFoldDB" id="A0A7Y0S511"/>